<protein>
    <recommendedName>
        <fullName evidence="6">SURF1-like protein</fullName>
    </recommendedName>
</protein>
<evidence type="ECO:0000256" key="5">
    <source>
        <dbReference type="ARBA" id="ARBA00023136"/>
    </source>
</evidence>
<feature type="compositionally biased region" description="Polar residues" evidence="7">
    <location>
        <begin position="207"/>
        <end position="221"/>
    </location>
</feature>
<dbReference type="GO" id="GO:0005886">
    <property type="term" value="C:plasma membrane"/>
    <property type="evidence" value="ECO:0007669"/>
    <property type="project" value="UniProtKB-SubCell"/>
</dbReference>
<dbReference type="InterPro" id="IPR045214">
    <property type="entry name" value="Surf1/Surf4"/>
</dbReference>
<reference evidence="9" key="1">
    <citation type="submission" date="2016-10" db="EMBL/GenBank/DDBJ databases">
        <authorList>
            <person name="Varghese N."/>
        </authorList>
    </citation>
    <scope>NUCLEOTIDE SEQUENCE [LARGE SCALE GENOMIC DNA]</scope>
    <source>
        <strain evidence="9">DSM 45096 / BCRC 16803 / CGMCC 4.1857 / CIP 109030 / JCM 12277 / KCTC 19219 / NBRC 100920 / 33214</strain>
    </source>
</reference>
<dbReference type="Proteomes" id="UP000183015">
    <property type="component" value="Unassembled WGS sequence"/>
</dbReference>
<dbReference type="AlphaFoldDB" id="A0A1H7VQ09"/>
<dbReference type="STRING" id="235985.SAMN05414137_118182"/>
<sequence length="264" mass="29097">MVFRILLTRRWVVLTLVFLAVIPAMIWLGQWQYHRYQQTNRNNAMINANLAAAAVPMEQLSQPGATIPLSEMYRTVTARGHFDPAHQFVVRHRTDASGDNIGFYLVTPLIQDDGKAVLVNRGWISPGNTMGAQFPAVPSTPTGEVTVSGRLRPDETTALTGIRNPGGMPDRQFMLINSGEQAKHLSEPLLAGYLELTGSSPSLSSSGQAEQVPNPNDNQSDSMAVVGKGVHLPYAIQWWVFAALIPVAWWFLLRRDARLAARKA</sequence>
<evidence type="ECO:0000256" key="1">
    <source>
        <dbReference type="ARBA" id="ARBA00004370"/>
    </source>
</evidence>
<keyword evidence="6" id="KW-1003">Cell membrane</keyword>
<name>A0A1H7VQ09_STRJI</name>
<dbReference type="EMBL" id="FOAZ01000018">
    <property type="protein sequence ID" value="SEM11326.1"/>
    <property type="molecule type" value="Genomic_DNA"/>
</dbReference>
<keyword evidence="9" id="KW-1185">Reference proteome</keyword>
<dbReference type="CDD" id="cd06662">
    <property type="entry name" value="SURF1"/>
    <property type="match status" value="1"/>
</dbReference>
<feature type="region of interest" description="Disordered" evidence="7">
    <location>
        <begin position="201"/>
        <end position="221"/>
    </location>
</feature>
<evidence type="ECO:0000256" key="2">
    <source>
        <dbReference type="ARBA" id="ARBA00007165"/>
    </source>
</evidence>
<keyword evidence="5 6" id="KW-0472">Membrane</keyword>
<dbReference type="PANTHER" id="PTHR23427:SF2">
    <property type="entry name" value="SURFEIT LOCUS PROTEIN 1"/>
    <property type="match status" value="1"/>
</dbReference>
<feature type="transmembrane region" description="Helical" evidence="6">
    <location>
        <begin position="12"/>
        <end position="33"/>
    </location>
</feature>
<gene>
    <name evidence="8" type="ORF">SAMN05414137_118182</name>
</gene>
<feature type="transmembrane region" description="Helical" evidence="6">
    <location>
        <begin position="236"/>
        <end position="253"/>
    </location>
</feature>
<evidence type="ECO:0000256" key="7">
    <source>
        <dbReference type="SAM" id="MobiDB-lite"/>
    </source>
</evidence>
<organism evidence="8 9">
    <name type="scientific">Streptacidiphilus jiangxiensis</name>
    <dbReference type="NCBI Taxonomy" id="235985"/>
    <lineage>
        <taxon>Bacteria</taxon>
        <taxon>Bacillati</taxon>
        <taxon>Actinomycetota</taxon>
        <taxon>Actinomycetes</taxon>
        <taxon>Kitasatosporales</taxon>
        <taxon>Streptomycetaceae</taxon>
        <taxon>Streptacidiphilus</taxon>
    </lineage>
</organism>
<comment type="similarity">
    <text evidence="2 6">Belongs to the SURF1 family.</text>
</comment>
<evidence type="ECO:0000313" key="9">
    <source>
        <dbReference type="Proteomes" id="UP000183015"/>
    </source>
</evidence>
<accession>A0A1H7VQ09</accession>
<dbReference type="PANTHER" id="PTHR23427">
    <property type="entry name" value="SURFEIT LOCUS PROTEIN"/>
    <property type="match status" value="1"/>
</dbReference>
<evidence type="ECO:0000256" key="3">
    <source>
        <dbReference type="ARBA" id="ARBA00022692"/>
    </source>
</evidence>
<evidence type="ECO:0000256" key="4">
    <source>
        <dbReference type="ARBA" id="ARBA00022989"/>
    </source>
</evidence>
<comment type="subcellular location">
    <subcellularLocation>
        <location evidence="6">Cell membrane</location>
        <topology evidence="6">Multi-pass membrane protein</topology>
    </subcellularLocation>
    <subcellularLocation>
        <location evidence="1">Membrane</location>
    </subcellularLocation>
</comment>
<evidence type="ECO:0000256" key="6">
    <source>
        <dbReference type="RuleBase" id="RU363076"/>
    </source>
</evidence>
<dbReference type="RefSeq" id="WP_236655974.1">
    <property type="nucleotide sequence ID" value="NZ_BBPN01000010.1"/>
</dbReference>
<dbReference type="PROSITE" id="PS50895">
    <property type="entry name" value="SURF1"/>
    <property type="match status" value="1"/>
</dbReference>
<keyword evidence="3 6" id="KW-0812">Transmembrane</keyword>
<dbReference type="InterPro" id="IPR002994">
    <property type="entry name" value="Surf1/Shy1"/>
</dbReference>
<evidence type="ECO:0000313" key="8">
    <source>
        <dbReference type="EMBL" id="SEM11326.1"/>
    </source>
</evidence>
<keyword evidence="4 6" id="KW-1133">Transmembrane helix</keyword>
<proteinExistence type="inferred from homology"/>
<dbReference type="Pfam" id="PF02104">
    <property type="entry name" value="SURF1"/>
    <property type="match status" value="1"/>
</dbReference>
<dbReference type="eggNOG" id="COG3346">
    <property type="taxonomic scope" value="Bacteria"/>
</dbReference>